<keyword evidence="4 7" id="KW-0472">Membrane</keyword>
<evidence type="ECO:0000256" key="1">
    <source>
        <dbReference type="ARBA" id="ARBA00004141"/>
    </source>
</evidence>
<dbReference type="GO" id="GO:0016020">
    <property type="term" value="C:membrane"/>
    <property type="evidence" value="ECO:0007669"/>
    <property type="project" value="UniProtKB-SubCell"/>
</dbReference>
<evidence type="ECO:0000256" key="5">
    <source>
        <dbReference type="ARBA" id="ARBA00038359"/>
    </source>
</evidence>
<sequence length="336" mass="36496">MPPSAEERPAVVTPGLVVVSIIFLVLSAVALYFRIVAVRWNTSRSSGWDETWLLISWITTLPLSIVVWVVAARSGIGHYKIDESIGIKYSLALTLTDARPVSEPWSGYATFPYDTTALGLAQVGTNLALDIVMLCFPLPVISSLHMPTGRKIAVSLIFWLGAFCCIASIVRLVLLKRSLAVIVNNPDENIYLQANIIIWYIIASNMSIVSACLPCYGPFLNSRPAESIIRSVRSAIRLRSLRSRDGGSGDGLQGSGGRKNMAKTVNNPTSESQIELSHQNWPGIGQMNSWVNTGKQGKLSTDTNAVEEVIDGLGDGIHVTNGVTVTRERINGMDND</sequence>
<feature type="transmembrane region" description="Helical" evidence="7">
    <location>
        <begin position="196"/>
        <end position="219"/>
    </location>
</feature>
<evidence type="ECO:0000256" key="2">
    <source>
        <dbReference type="ARBA" id="ARBA00022692"/>
    </source>
</evidence>
<evidence type="ECO:0000313" key="9">
    <source>
        <dbReference type="EMBL" id="KUI67494.1"/>
    </source>
</evidence>
<keyword evidence="2 7" id="KW-0812">Transmembrane</keyword>
<gene>
    <name evidence="9" type="ORF">VM1G_11519</name>
</gene>
<comment type="subcellular location">
    <subcellularLocation>
        <location evidence="1">Membrane</location>
        <topology evidence="1">Multi-pass membrane protein</topology>
    </subcellularLocation>
</comment>
<evidence type="ECO:0000256" key="7">
    <source>
        <dbReference type="SAM" id="Phobius"/>
    </source>
</evidence>
<dbReference type="AlphaFoldDB" id="A0A194VTG9"/>
<dbReference type="EMBL" id="CM003100">
    <property type="protein sequence ID" value="KUI67494.1"/>
    <property type="molecule type" value="Genomic_DNA"/>
</dbReference>
<dbReference type="Proteomes" id="UP000078559">
    <property type="component" value="Chromosome 3"/>
</dbReference>
<feature type="compositionally biased region" description="Gly residues" evidence="6">
    <location>
        <begin position="248"/>
        <end position="257"/>
    </location>
</feature>
<protein>
    <recommendedName>
        <fullName evidence="8">Rhodopsin domain-containing protein</fullName>
    </recommendedName>
</protein>
<dbReference type="InterPro" id="IPR052337">
    <property type="entry name" value="SAT4-like"/>
</dbReference>
<name>A0A194VTG9_CYTMA</name>
<feature type="region of interest" description="Disordered" evidence="6">
    <location>
        <begin position="242"/>
        <end position="276"/>
    </location>
</feature>
<feature type="compositionally biased region" description="Polar residues" evidence="6">
    <location>
        <begin position="263"/>
        <end position="276"/>
    </location>
</feature>
<feature type="transmembrane region" description="Helical" evidence="7">
    <location>
        <begin position="127"/>
        <end position="146"/>
    </location>
</feature>
<feature type="domain" description="Rhodopsin" evidence="8">
    <location>
        <begin position="94"/>
        <end position="220"/>
    </location>
</feature>
<evidence type="ECO:0000256" key="4">
    <source>
        <dbReference type="ARBA" id="ARBA00023136"/>
    </source>
</evidence>
<reference evidence="9" key="1">
    <citation type="submission" date="2014-12" db="EMBL/GenBank/DDBJ databases">
        <title>Genome Sequence of Valsa Canker Pathogens Uncovers a Specific Adaption of Colonization on Woody Bark.</title>
        <authorList>
            <person name="Yin Z."/>
            <person name="Liu H."/>
            <person name="Gao X."/>
            <person name="Li Z."/>
            <person name="Song N."/>
            <person name="Ke X."/>
            <person name="Dai Q."/>
            <person name="Wu Y."/>
            <person name="Sun Y."/>
            <person name="Xu J.-R."/>
            <person name="Kang Z.K."/>
            <person name="Wang L."/>
            <person name="Huang L."/>
        </authorList>
    </citation>
    <scope>NUCLEOTIDE SEQUENCE [LARGE SCALE GENOMIC DNA]</scope>
    <source>
        <strain evidence="9">03-8</strain>
    </source>
</reference>
<dbReference type="PANTHER" id="PTHR33048:SF18">
    <property type="entry name" value="INTEGRAL MEMBRANE PROTEIN"/>
    <property type="match status" value="1"/>
</dbReference>
<evidence type="ECO:0000256" key="3">
    <source>
        <dbReference type="ARBA" id="ARBA00022989"/>
    </source>
</evidence>
<dbReference type="PANTHER" id="PTHR33048">
    <property type="entry name" value="PTH11-LIKE INTEGRAL MEMBRANE PROTEIN (AFU_ORTHOLOGUE AFUA_5G11245)"/>
    <property type="match status" value="1"/>
</dbReference>
<organism evidence="9 10">
    <name type="scientific">Cytospora mali</name>
    <name type="common">Apple Valsa canker fungus</name>
    <name type="synonym">Valsa mali</name>
    <dbReference type="NCBI Taxonomy" id="578113"/>
    <lineage>
        <taxon>Eukaryota</taxon>
        <taxon>Fungi</taxon>
        <taxon>Dikarya</taxon>
        <taxon>Ascomycota</taxon>
        <taxon>Pezizomycotina</taxon>
        <taxon>Sordariomycetes</taxon>
        <taxon>Sordariomycetidae</taxon>
        <taxon>Diaporthales</taxon>
        <taxon>Cytosporaceae</taxon>
        <taxon>Cytospora</taxon>
    </lineage>
</organism>
<feature type="transmembrane region" description="Helical" evidence="7">
    <location>
        <begin position="53"/>
        <end position="71"/>
    </location>
</feature>
<evidence type="ECO:0000256" key="6">
    <source>
        <dbReference type="SAM" id="MobiDB-lite"/>
    </source>
</evidence>
<feature type="transmembrane region" description="Helical" evidence="7">
    <location>
        <begin position="12"/>
        <end position="33"/>
    </location>
</feature>
<dbReference type="InterPro" id="IPR049326">
    <property type="entry name" value="Rhodopsin_dom_fungi"/>
</dbReference>
<keyword evidence="10" id="KW-1185">Reference proteome</keyword>
<feature type="transmembrane region" description="Helical" evidence="7">
    <location>
        <begin position="152"/>
        <end position="175"/>
    </location>
</feature>
<proteinExistence type="inferred from homology"/>
<accession>A0A194VTG9</accession>
<dbReference type="OrthoDB" id="5152594at2759"/>
<evidence type="ECO:0000259" key="8">
    <source>
        <dbReference type="Pfam" id="PF20684"/>
    </source>
</evidence>
<evidence type="ECO:0000313" key="10">
    <source>
        <dbReference type="Proteomes" id="UP000078559"/>
    </source>
</evidence>
<dbReference type="Pfam" id="PF20684">
    <property type="entry name" value="Fung_rhodopsin"/>
    <property type="match status" value="1"/>
</dbReference>
<keyword evidence="3 7" id="KW-1133">Transmembrane helix</keyword>
<comment type="similarity">
    <text evidence="5">Belongs to the SAT4 family.</text>
</comment>